<dbReference type="InterPro" id="IPR044946">
    <property type="entry name" value="Restrct_endonuc_typeI_TRD_sf"/>
</dbReference>
<keyword evidence="3" id="KW-0238">DNA-binding</keyword>
<dbReference type="EC" id="3.1.21.-" evidence="5"/>
<keyword evidence="5" id="KW-0255">Endonuclease</keyword>
<dbReference type="InterPro" id="IPR000055">
    <property type="entry name" value="Restrct_endonuc_typeI_TRD"/>
</dbReference>
<dbReference type="InterPro" id="IPR051212">
    <property type="entry name" value="Type-I_RE_S_subunit"/>
</dbReference>
<dbReference type="EMBL" id="JANFPJ010000006">
    <property type="protein sequence ID" value="MDT7525346.1"/>
    <property type="molecule type" value="Genomic_DNA"/>
</dbReference>
<reference evidence="5 6" key="1">
    <citation type="submission" date="2022-07" db="EMBL/GenBank/DDBJ databases">
        <title>Pseudidiomarina sp. nov, a marine bacterium isolated from Pacific Ocean.</title>
        <authorList>
            <person name="Wang Y."/>
        </authorList>
    </citation>
    <scope>NUCLEOTIDE SEQUENCE [LARGE SCALE GENOMIC DNA]</scope>
    <source>
        <strain evidence="5 6">GXY010</strain>
    </source>
</reference>
<proteinExistence type="inferred from homology"/>
<accession>A0ABU3KWS0</accession>
<keyword evidence="5" id="KW-0540">Nuclease</keyword>
<evidence type="ECO:0000313" key="5">
    <source>
        <dbReference type="EMBL" id="MDT7525346.1"/>
    </source>
</evidence>
<protein>
    <submittedName>
        <fullName evidence="5">Restriction endonuclease subunit S</fullName>
        <ecNumber evidence="5">3.1.21.-</ecNumber>
    </submittedName>
</protein>
<feature type="domain" description="Type I restriction modification DNA specificity" evidence="4">
    <location>
        <begin position="214"/>
        <end position="366"/>
    </location>
</feature>
<keyword evidence="6" id="KW-1185">Reference proteome</keyword>
<dbReference type="GO" id="GO:0016787">
    <property type="term" value="F:hydrolase activity"/>
    <property type="evidence" value="ECO:0007669"/>
    <property type="project" value="UniProtKB-KW"/>
</dbReference>
<dbReference type="SUPFAM" id="SSF116734">
    <property type="entry name" value="DNA methylase specificity domain"/>
    <property type="match status" value="2"/>
</dbReference>
<evidence type="ECO:0000313" key="6">
    <source>
        <dbReference type="Proteomes" id="UP001305027"/>
    </source>
</evidence>
<evidence type="ECO:0000256" key="2">
    <source>
        <dbReference type="ARBA" id="ARBA00022747"/>
    </source>
</evidence>
<organism evidence="5 6">
    <name type="scientific">Pseudidiomarina fusca</name>
    <dbReference type="NCBI Taxonomy" id="2965078"/>
    <lineage>
        <taxon>Bacteria</taxon>
        <taxon>Pseudomonadati</taxon>
        <taxon>Pseudomonadota</taxon>
        <taxon>Gammaproteobacteria</taxon>
        <taxon>Alteromonadales</taxon>
        <taxon>Idiomarinaceae</taxon>
        <taxon>Pseudidiomarina</taxon>
    </lineage>
</organism>
<evidence type="ECO:0000256" key="1">
    <source>
        <dbReference type="ARBA" id="ARBA00010923"/>
    </source>
</evidence>
<evidence type="ECO:0000259" key="4">
    <source>
        <dbReference type="Pfam" id="PF01420"/>
    </source>
</evidence>
<dbReference type="CDD" id="cd17288">
    <property type="entry name" value="RMtype1_S_LlaAI06ORF1089P_TRD1-CR1_like"/>
    <property type="match status" value="1"/>
</dbReference>
<dbReference type="Pfam" id="PF01420">
    <property type="entry name" value="Methylase_S"/>
    <property type="match status" value="2"/>
</dbReference>
<dbReference type="GO" id="GO:0004519">
    <property type="term" value="F:endonuclease activity"/>
    <property type="evidence" value="ECO:0007669"/>
    <property type="project" value="UniProtKB-KW"/>
</dbReference>
<dbReference type="Proteomes" id="UP001305027">
    <property type="component" value="Unassembled WGS sequence"/>
</dbReference>
<dbReference type="PANTHER" id="PTHR43140">
    <property type="entry name" value="TYPE-1 RESTRICTION ENZYME ECOKI SPECIFICITY PROTEIN"/>
    <property type="match status" value="1"/>
</dbReference>
<dbReference type="PANTHER" id="PTHR43140:SF1">
    <property type="entry name" value="TYPE I RESTRICTION ENZYME ECOKI SPECIFICITY SUBUNIT"/>
    <property type="match status" value="1"/>
</dbReference>
<comment type="similarity">
    <text evidence="1">Belongs to the type-I restriction system S methylase family.</text>
</comment>
<feature type="domain" description="Type I restriction modification DNA specificity" evidence="4">
    <location>
        <begin position="54"/>
        <end position="193"/>
    </location>
</feature>
<keyword evidence="2" id="KW-0680">Restriction system</keyword>
<sequence length="390" mass="44694">MSELSFIERLLDGVEVDWVPISEVTLRTSNIKWSEVKRDYKYIDLTSVSIETKQIVETSWVSPNNAPSRAQKLVEKKDVIFATTRPTQMRYCLIGDDYHGEVASTGYCVLRAEREKVLPKWILHLISTSEFKRYLEDNQSGSAYPAISDAKVKAFSIPIPCPEIPEKSLQIQAEIVRILDAFTSLTAELTAELTARKKQYNYYRDKLLSFEGDEVEWKPLGEVVNIKNGKDWKNLGAGDIPVYGSGGVMTYVDSFAYDKPTVLIPRKGSITNIFYVDEPFWNVDTIYYTEIDTTQIVPKFFYYFMRTLDLMKLDTGSGRPSLTQAILNNILVPVPSLRKQEHIVNVLDKFDALTNSITEGLPREIELRQKQYEYYRDLLLSFPKPDEQAA</sequence>
<dbReference type="Gene3D" id="3.90.220.20">
    <property type="entry name" value="DNA methylase specificity domains"/>
    <property type="match status" value="2"/>
</dbReference>
<name>A0ABU3KWS0_9GAMM</name>
<dbReference type="RefSeq" id="WP_313932524.1">
    <property type="nucleotide sequence ID" value="NZ_JANFPJ010000006.1"/>
</dbReference>
<gene>
    <name evidence="5" type="ORF">NOG12_04545</name>
</gene>
<keyword evidence="5" id="KW-0378">Hydrolase</keyword>
<comment type="caution">
    <text evidence="5">The sequence shown here is derived from an EMBL/GenBank/DDBJ whole genome shotgun (WGS) entry which is preliminary data.</text>
</comment>
<evidence type="ECO:0000256" key="3">
    <source>
        <dbReference type="ARBA" id="ARBA00023125"/>
    </source>
</evidence>